<evidence type="ECO:0000256" key="1">
    <source>
        <dbReference type="PROSITE-ProRule" id="PRU00042"/>
    </source>
</evidence>
<dbReference type="PANTHER" id="PTHR36055">
    <property type="entry name" value="C2H2-LIKE ZINC FINGER PROTEIN"/>
    <property type="match status" value="1"/>
</dbReference>
<comment type="caution">
    <text evidence="4">The sequence shown here is derived from an EMBL/GenBank/DDBJ whole genome shotgun (WGS) entry which is preliminary data.</text>
</comment>
<feature type="compositionally biased region" description="Polar residues" evidence="2">
    <location>
        <begin position="575"/>
        <end position="585"/>
    </location>
</feature>
<organism evidence="4 5">
    <name type="scientific">Coptis chinensis</name>
    <dbReference type="NCBI Taxonomy" id="261450"/>
    <lineage>
        <taxon>Eukaryota</taxon>
        <taxon>Viridiplantae</taxon>
        <taxon>Streptophyta</taxon>
        <taxon>Embryophyta</taxon>
        <taxon>Tracheophyta</taxon>
        <taxon>Spermatophyta</taxon>
        <taxon>Magnoliopsida</taxon>
        <taxon>Ranunculales</taxon>
        <taxon>Ranunculaceae</taxon>
        <taxon>Coptidoideae</taxon>
        <taxon>Coptis</taxon>
    </lineage>
</organism>
<dbReference type="PANTHER" id="PTHR36055:SF1">
    <property type="entry name" value="C2H2-LIKE ZINC FINGER PROTEIN"/>
    <property type="match status" value="1"/>
</dbReference>
<evidence type="ECO:0000256" key="2">
    <source>
        <dbReference type="SAM" id="MobiDB-lite"/>
    </source>
</evidence>
<feature type="region of interest" description="Disordered" evidence="2">
    <location>
        <begin position="682"/>
        <end position="702"/>
    </location>
</feature>
<keyword evidence="5" id="KW-1185">Reference proteome</keyword>
<evidence type="ECO:0000313" key="4">
    <source>
        <dbReference type="EMBL" id="KAF9613947.1"/>
    </source>
</evidence>
<evidence type="ECO:0000313" key="5">
    <source>
        <dbReference type="Proteomes" id="UP000631114"/>
    </source>
</evidence>
<feature type="compositionally biased region" description="Basic residues" evidence="2">
    <location>
        <begin position="682"/>
        <end position="691"/>
    </location>
</feature>
<feature type="region of interest" description="Disordered" evidence="2">
    <location>
        <begin position="556"/>
        <end position="593"/>
    </location>
</feature>
<dbReference type="GO" id="GO:0008270">
    <property type="term" value="F:zinc ion binding"/>
    <property type="evidence" value="ECO:0007669"/>
    <property type="project" value="UniProtKB-KW"/>
</dbReference>
<accession>A0A835ICP8</accession>
<dbReference type="PROSITE" id="PS50157">
    <property type="entry name" value="ZINC_FINGER_C2H2_2"/>
    <property type="match status" value="1"/>
</dbReference>
<feature type="domain" description="C2H2-type" evidence="3">
    <location>
        <begin position="107"/>
        <end position="129"/>
    </location>
</feature>
<keyword evidence="1" id="KW-0862">Zinc</keyword>
<feature type="compositionally biased region" description="Basic and acidic residues" evidence="2">
    <location>
        <begin position="352"/>
        <end position="362"/>
    </location>
</feature>
<dbReference type="InterPro" id="IPR013087">
    <property type="entry name" value="Znf_C2H2_type"/>
</dbReference>
<feature type="compositionally biased region" description="Low complexity" evidence="2">
    <location>
        <begin position="325"/>
        <end position="345"/>
    </location>
</feature>
<dbReference type="PROSITE" id="PS00028">
    <property type="entry name" value="ZINC_FINGER_C2H2_1"/>
    <property type="match status" value="1"/>
</dbReference>
<feature type="region of interest" description="Disordered" evidence="2">
    <location>
        <begin position="310"/>
        <end position="404"/>
    </location>
</feature>
<keyword evidence="1" id="KW-0479">Metal-binding</keyword>
<dbReference type="AlphaFoldDB" id="A0A835ICP8"/>
<evidence type="ECO:0000259" key="3">
    <source>
        <dbReference type="PROSITE" id="PS50157"/>
    </source>
</evidence>
<feature type="compositionally biased region" description="Basic and acidic residues" evidence="2">
    <location>
        <begin position="310"/>
        <end position="323"/>
    </location>
</feature>
<keyword evidence="1" id="KW-0863">Zinc-finger</keyword>
<dbReference type="EMBL" id="JADFTS010000003">
    <property type="protein sequence ID" value="KAF9613947.1"/>
    <property type="molecule type" value="Genomic_DNA"/>
</dbReference>
<protein>
    <recommendedName>
        <fullName evidence="3">C2H2-type domain-containing protein</fullName>
    </recommendedName>
</protein>
<dbReference type="Proteomes" id="UP000631114">
    <property type="component" value="Unassembled WGS sequence"/>
</dbReference>
<name>A0A835ICP8_9MAGN</name>
<reference evidence="4 5" key="1">
    <citation type="submission" date="2020-10" db="EMBL/GenBank/DDBJ databases">
        <title>The Coptis chinensis genome and diversification of protoberbering-type alkaloids.</title>
        <authorList>
            <person name="Wang B."/>
            <person name="Shu S."/>
            <person name="Song C."/>
            <person name="Liu Y."/>
        </authorList>
    </citation>
    <scope>NUCLEOTIDE SEQUENCE [LARGE SCALE GENOMIC DNA]</scope>
    <source>
        <strain evidence="4">HL-2020</strain>
        <tissue evidence="4">Leaf</tissue>
    </source>
</reference>
<sequence length="702" mass="78317">MSVTKLKSYNIVDAMKPEQMVGQAIGNNALDTLSGKSISKEPVHYFPRASDNPVQWIQLLQAFDQQGTKSASEHIVTFAQAAGKANGEPKKYLPGWPLMYPPKAPMKKCDKCTREFCSAINYRRHIRVHRRSLNLDKDFQKNRDFLGEFWDKLSADKAMEIVSLENVTLEEVSGMSLVKALASLIHKPDLVQALPSRFPISAQEFFTVLDDGSEKTFLCAGTAFSMQKFVFDGETGKIMLEVRNIVACICFLLEQNLVKAWLADKDVEALRCQKLLVEEEEAAQKRQADLFERRRLKKFRQKEQQKLKEQIYSEDADFREHSSDSLAAPPSVESSSSPAASNAESYTLEEPSDFHTNEEVDTRCFSGSDDNDTDKTSSNADSSSFQNGDPQVKTGSGRRRQIITRRPVSCSQRCATNGYHVVVTKLGPVQRQGVHRDQRSTSLTNGHKIWTRKTKPDEEGEEDLNVGMLEASSDLNARVLRNSGDQPNQSENREVLIGSISVILRECNGQTWDLQADQCAGDKELYENKNTHEKHAKSDSGHGTNRSVKLWRQVGRDDTANTGTAKNGERDADTAVSSITVTSRPSTKETSVEEGADARGLKLFCSSSAVAFLAQRWKEAVAAEHVRLVLSPECEPPKCPDKPDDTVVDSPLNPNILCSSENRLISVHPLEHATDGATKIKRKVKPRKGGRLKYMPKEKNHT</sequence>
<proteinExistence type="predicted"/>
<dbReference type="OrthoDB" id="191139at2759"/>
<gene>
    <name evidence="4" type="ORF">IFM89_013482</name>
</gene>